<dbReference type="PROSITE" id="PS51352">
    <property type="entry name" value="THIOREDOXIN_2"/>
    <property type="match status" value="1"/>
</dbReference>
<evidence type="ECO:0000256" key="6">
    <source>
        <dbReference type="ARBA" id="ARBA00023284"/>
    </source>
</evidence>
<feature type="domain" description="Thioredoxin" evidence="9">
    <location>
        <begin position="16"/>
        <end position="143"/>
    </location>
</feature>
<evidence type="ECO:0000256" key="1">
    <source>
        <dbReference type="ARBA" id="ARBA00001182"/>
    </source>
</evidence>
<feature type="compositionally biased region" description="Basic and acidic residues" evidence="7">
    <location>
        <begin position="464"/>
        <end position="480"/>
    </location>
</feature>
<comment type="catalytic activity">
    <reaction evidence="1">
        <text>Catalyzes the rearrangement of -S-S- bonds in proteins.</text>
        <dbReference type="EC" id="5.3.4.1"/>
    </reaction>
</comment>
<dbReference type="InterPro" id="IPR036249">
    <property type="entry name" value="Thioredoxin-like_sf"/>
</dbReference>
<dbReference type="STRING" id="644358.A0A0C4CSE2"/>
<dbReference type="EMBL" id="GL876968">
    <property type="protein sequence ID" value="KLU85115.1"/>
    <property type="molecule type" value="Genomic_DNA"/>
</dbReference>
<reference evidence="10" key="2">
    <citation type="submission" date="2010-05" db="EMBL/GenBank/DDBJ databases">
        <title>The Genome Sequence of Magnaporthe poae strain ATCC 64411.</title>
        <authorList>
            <consortium name="The Broad Institute Genome Sequencing Platform"/>
            <consortium name="Broad Institute Genome Sequencing Center for Infectious Disease"/>
            <person name="Ma L.-J."/>
            <person name="Dead R."/>
            <person name="Young S."/>
            <person name="Zeng Q."/>
            <person name="Koehrsen M."/>
            <person name="Alvarado L."/>
            <person name="Berlin A."/>
            <person name="Chapman S.B."/>
            <person name="Chen Z."/>
            <person name="Freedman E."/>
            <person name="Gellesch M."/>
            <person name="Goldberg J."/>
            <person name="Griggs A."/>
            <person name="Gujja S."/>
            <person name="Heilman E.R."/>
            <person name="Heiman D."/>
            <person name="Hepburn T."/>
            <person name="Howarth C."/>
            <person name="Jen D."/>
            <person name="Larson L."/>
            <person name="Mehta T."/>
            <person name="Neiman D."/>
            <person name="Pearson M."/>
            <person name="Roberts A."/>
            <person name="Saif S."/>
            <person name="Shea T."/>
            <person name="Shenoy N."/>
            <person name="Sisk P."/>
            <person name="Stolte C."/>
            <person name="Sykes S."/>
            <person name="Walk T."/>
            <person name="White J."/>
            <person name="Yandava C."/>
            <person name="Haas B."/>
            <person name="Nusbaum C."/>
            <person name="Birren B."/>
        </authorList>
    </citation>
    <scope>NUCLEOTIDE SEQUENCE</scope>
    <source>
        <strain evidence="10">ATCC 64411</strain>
    </source>
</reference>
<reference evidence="12" key="1">
    <citation type="submission" date="2010-05" db="EMBL/GenBank/DDBJ databases">
        <title>The genome sequence of Magnaporthe poae strain ATCC 64411.</title>
        <authorList>
            <person name="Ma L.-J."/>
            <person name="Dead R."/>
            <person name="Young S."/>
            <person name="Zeng Q."/>
            <person name="Koehrsen M."/>
            <person name="Alvarado L."/>
            <person name="Berlin A."/>
            <person name="Chapman S.B."/>
            <person name="Chen Z."/>
            <person name="Freedman E."/>
            <person name="Gellesch M."/>
            <person name="Goldberg J."/>
            <person name="Griggs A."/>
            <person name="Gujja S."/>
            <person name="Heilman E.R."/>
            <person name="Heiman D."/>
            <person name="Hepburn T."/>
            <person name="Howarth C."/>
            <person name="Jen D."/>
            <person name="Larson L."/>
            <person name="Mehta T."/>
            <person name="Neiman D."/>
            <person name="Pearson M."/>
            <person name="Roberts A."/>
            <person name="Saif S."/>
            <person name="Shea T."/>
            <person name="Shenoy N."/>
            <person name="Sisk P."/>
            <person name="Stolte C."/>
            <person name="Sykes S."/>
            <person name="Walk T."/>
            <person name="White J."/>
            <person name="Yandava C."/>
            <person name="Haas B."/>
            <person name="Nusbaum C."/>
            <person name="Birren B."/>
        </authorList>
    </citation>
    <scope>NUCLEOTIDE SEQUENCE [LARGE SCALE GENOMIC DNA]</scope>
    <source>
        <strain evidence="12">ATCC 64411 / 73-15</strain>
    </source>
</reference>
<dbReference type="EMBL" id="GL876968">
    <property type="protein sequence ID" value="KLU85114.1"/>
    <property type="molecule type" value="Genomic_DNA"/>
</dbReference>
<dbReference type="PANTHER" id="PTHR45815:SF3">
    <property type="entry name" value="PROTEIN DISULFIDE-ISOMERASE A6"/>
    <property type="match status" value="1"/>
</dbReference>
<dbReference type="GO" id="GO:0005788">
    <property type="term" value="C:endoplasmic reticulum lumen"/>
    <property type="evidence" value="ECO:0007669"/>
    <property type="project" value="UniProtKB-SubCell"/>
</dbReference>
<dbReference type="PANTHER" id="PTHR45815">
    <property type="entry name" value="PROTEIN DISULFIDE-ISOMERASE A6"/>
    <property type="match status" value="1"/>
</dbReference>
<evidence type="ECO:0000313" key="12">
    <source>
        <dbReference type="Proteomes" id="UP000011715"/>
    </source>
</evidence>
<keyword evidence="12" id="KW-1185">Reference proteome</keyword>
<dbReference type="OrthoDB" id="10264505at2759"/>
<dbReference type="Pfam" id="PF00085">
    <property type="entry name" value="Thioredoxin"/>
    <property type="match status" value="1"/>
</dbReference>
<evidence type="ECO:0000256" key="2">
    <source>
        <dbReference type="ARBA" id="ARBA00004319"/>
    </source>
</evidence>
<name>A0A0C4CSE2_MAGP6</name>
<evidence type="ECO:0000256" key="8">
    <source>
        <dbReference type="SAM" id="SignalP"/>
    </source>
</evidence>
<dbReference type="PROSITE" id="PS00194">
    <property type="entry name" value="THIOREDOXIN_1"/>
    <property type="match status" value="1"/>
</dbReference>
<dbReference type="SUPFAM" id="SSF52833">
    <property type="entry name" value="Thioredoxin-like"/>
    <property type="match status" value="2"/>
</dbReference>
<dbReference type="InterPro" id="IPR017937">
    <property type="entry name" value="Thioredoxin_CS"/>
</dbReference>
<accession>A0A0C4CSE2</accession>
<dbReference type="GO" id="GO:0003756">
    <property type="term" value="F:protein disulfide isomerase activity"/>
    <property type="evidence" value="ECO:0007669"/>
    <property type="project" value="UniProtKB-EC"/>
</dbReference>
<feature type="region of interest" description="Disordered" evidence="7">
    <location>
        <begin position="425"/>
        <end position="480"/>
    </location>
</feature>
<comment type="subcellular location">
    <subcellularLocation>
        <location evidence="2">Endoplasmic reticulum lumen</location>
    </subcellularLocation>
</comment>
<dbReference type="InterPro" id="IPR013766">
    <property type="entry name" value="Thioredoxin_domain"/>
</dbReference>
<dbReference type="Gene3D" id="3.40.30.10">
    <property type="entry name" value="Glutaredoxin"/>
    <property type="match status" value="2"/>
</dbReference>
<feature type="chain" id="PRO_5009384980" description="protein disulfide-isomerase" evidence="8">
    <location>
        <begin position="23"/>
        <end position="480"/>
    </location>
</feature>
<dbReference type="CDD" id="cd02981">
    <property type="entry name" value="PDI_b_family"/>
    <property type="match status" value="1"/>
</dbReference>
<dbReference type="CDD" id="cd03002">
    <property type="entry name" value="PDI_a_MPD1_like"/>
    <property type="match status" value="1"/>
</dbReference>
<feature type="region of interest" description="Disordered" evidence="7">
    <location>
        <begin position="242"/>
        <end position="286"/>
    </location>
</feature>
<dbReference type="InterPro" id="IPR057305">
    <property type="entry name" value="Thioredox_PDIA6_C"/>
</dbReference>
<dbReference type="PRINTS" id="PR00421">
    <property type="entry name" value="THIOREDOXIN"/>
</dbReference>
<organism evidence="11 12">
    <name type="scientific">Magnaporthiopsis poae (strain ATCC 64411 / 73-15)</name>
    <name type="common">Kentucky bluegrass fungus</name>
    <name type="synonym">Magnaporthe poae</name>
    <dbReference type="NCBI Taxonomy" id="644358"/>
    <lineage>
        <taxon>Eukaryota</taxon>
        <taxon>Fungi</taxon>
        <taxon>Dikarya</taxon>
        <taxon>Ascomycota</taxon>
        <taxon>Pezizomycotina</taxon>
        <taxon>Sordariomycetes</taxon>
        <taxon>Sordariomycetidae</taxon>
        <taxon>Magnaporthales</taxon>
        <taxon>Magnaporthaceae</taxon>
        <taxon>Magnaporthiopsis</taxon>
    </lineage>
</organism>
<evidence type="ECO:0000256" key="3">
    <source>
        <dbReference type="ARBA" id="ARBA00012723"/>
    </source>
</evidence>
<keyword evidence="5 10" id="KW-0413">Isomerase</keyword>
<dbReference type="GO" id="GO:0015035">
    <property type="term" value="F:protein-disulfide reductase activity"/>
    <property type="evidence" value="ECO:0007669"/>
    <property type="project" value="TreeGrafter"/>
</dbReference>
<dbReference type="EC" id="5.3.4.1" evidence="3"/>
<reference evidence="11" key="5">
    <citation type="submission" date="2015-06" db="UniProtKB">
        <authorList>
            <consortium name="EnsemblFungi"/>
        </authorList>
    </citation>
    <scope>IDENTIFICATION</scope>
    <source>
        <strain evidence="11">ATCC 64411</strain>
    </source>
</reference>
<evidence type="ECO:0000256" key="5">
    <source>
        <dbReference type="ARBA" id="ARBA00023235"/>
    </source>
</evidence>
<evidence type="ECO:0000259" key="9">
    <source>
        <dbReference type="PROSITE" id="PS51352"/>
    </source>
</evidence>
<keyword evidence="4" id="KW-1015">Disulfide bond</keyword>
<dbReference type="Pfam" id="PF24541">
    <property type="entry name" value="Thioredox_PDIA6_C"/>
    <property type="match status" value="1"/>
</dbReference>
<feature type="signal peptide" evidence="8">
    <location>
        <begin position="1"/>
        <end position="22"/>
    </location>
</feature>
<dbReference type="EnsemblFungi" id="MAPG_04146T0">
    <property type="protein sequence ID" value="MAPG_04146T0"/>
    <property type="gene ID" value="MAPG_04146"/>
</dbReference>
<sequence>MRHPTLCAYAAALLAALPGAQAGMYPKSSAVLQVDGKTYHDLIAKSNQTTILEFYAPWCGHCQNLKPAYEKAAKNLEGLAKVAAIDCDDDSNKPFCGTMGIQGFPTLKIIRPGKKAGEPAVEPYNGPRSAAGIVDAVVERINNHVKRVTDKDLDDFLGKTEGPKAILFTDKGTTSALLKAVAIDFLDAIPVAQIRNKETKAVEKFGIDKFPTLVLVPGDGKDPIKYDGPNKKPDMVKFLSQAAAPNPDPAPSSGKKAGQKTGKDKKEKASKKETEPEKKASADAGSETVKAPVIIEAAPPVPTIHNAEKLSKECLSQKPHTCVLAFVPSADDKSDDANAALTALADLAFKYAQGKRNLFPFFAVPSASNPGAQAVVKALELTKPVELVAINARRGWWRHYQGADFAPHSVEAWIDSMRLGEGTKNKLPEDLVAATVPKTEATPPDAGESSPSSDTKATDPIPDAETKKPSETPGDVHDEL</sequence>
<keyword evidence="8" id="KW-0732">Signal</keyword>
<dbReference type="eggNOG" id="KOG0191">
    <property type="taxonomic scope" value="Eukaryota"/>
</dbReference>
<dbReference type="OMA" id="NHVKRAT"/>
<dbReference type="AlphaFoldDB" id="A0A0C4CSE2"/>
<feature type="compositionally biased region" description="Basic and acidic residues" evidence="7">
    <location>
        <begin position="261"/>
        <end position="281"/>
    </location>
</feature>
<dbReference type="GO" id="GO:0034976">
    <property type="term" value="P:response to endoplasmic reticulum stress"/>
    <property type="evidence" value="ECO:0007669"/>
    <property type="project" value="TreeGrafter"/>
</dbReference>
<dbReference type="EnsemblFungi" id="MAPG_04146T1">
    <property type="protein sequence ID" value="MAPG_04146T1"/>
    <property type="gene ID" value="MAPG_04146"/>
</dbReference>
<protein>
    <recommendedName>
        <fullName evidence="3">protein disulfide-isomerase</fullName>
        <ecNumber evidence="3">5.3.4.1</ecNumber>
    </recommendedName>
</protein>
<evidence type="ECO:0000313" key="10">
    <source>
        <dbReference type="EMBL" id="KLU85114.1"/>
    </source>
</evidence>
<evidence type="ECO:0000256" key="4">
    <source>
        <dbReference type="ARBA" id="ARBA00023157"/>
    </source>
</evidence>
<dbReference type="VEuPathDB" id="FungiDB:MAPG_04146"/>
<proteinExistence type="predicted"/>
<dbReference type="EMBL" id="ADBL01000982">
    <property type="status" value="NOT_ANNOTATED_CDS"/>
    <property type="molecule type" value="Genomic_DNA"/>
</dbReference>
<dbReference type="Proteomes" id="UP000011715">
    <property type="component" value="Unassembled WGS sequence"/>
</dbReference>
<gene>
    <name evidence="10" type="ORF">MAPG_04146</name>
</gene>
<evidence type="ECO:0000313" key="11">
    <source>
        <dbReference type="EnsemblFungi" id="MAPG_04146T0"/>
    </source>
</evidence>
<reference evidence="11" key="4">
    <citation type="journal article" date="2015" name="G3 (Bethesda)">
        <title>Genome sequences of three phytopathogenic species of the Magnaporthaceae family of fungi.</title>
        <authorList>
            <person name="Okagaki L.H."/>
            <person name="Nunes C.C."/>
            <person name="Sailsbery J."/>
            <person name="Clay B."/>
            <person name="Brown D."/>
            <person name="John T."/>
            <person name="Oh Y."/>
            <person name="Young N."/>
            <person name="Fitzgerald M."/>
            <person name="Haas B.J."/>
            <person name="Zeng Q."/>
            <person name="Young S."/>
            <person name="Adiconis X."/>
            <person name="Fan L."/>
            <person name="Levin J.Z."/>
            <person name="Mitchell T.K."/>
            <person name="Okubara P.A."/>
            <person name="Farman M.L."/>
            <person name="Kohn L.M."/>
            <person name="Birren B."/>
            <person name="Ma L.-J."/>
            <person name="Dean R.A."/>
        </authorList>
    </citation>
    <scope>NUCLEOTIDE SEQUENCE</scope>
    <source>
        <strain evidence="11">ATCC 64411 / 73-15</strain>
    </source>
</reference>
<reference evidence="10" key="3">
    <citation type="submission" date="2011-03" db="EMBL/GenBank/DDBJ databases">
        <title>Annotation of Magnaporthe poae ATCC 64411.</title>
        <authorList>
            <person name="Ma L.-J."/>
            <person name="Dead R."/>
            <person name="Young S.K."/>
            <person name="Zeng Q."/>
            <person name="Gargeya S."/>
            <person name="Fitzgerald M."/>
            <person name="Haas B."/>
            <person name="Abouelleil A."/>
            <person name="Alvarado L."/>
            <person name="Arachchi H.M."/>
            <person name="Berlin A."/>
            <person name="Brown A."/>
            <person name="Chapman S.B."/>
            <person name="Chen Z."/>
            <person name="Dunbar C."/>
            <person name="Freedman E."/>
            <person name="Gearin G."/>
            <person name="Gellesch M."/>
            <person name="Goldberg J."/>
            <person name="Griggs A."/>
            <person name="Gujja S."/>
            <person name="Heiman D."/>
            <person name="Howarth C."/>
            <person name="Larson L."/>
            <person name="Lui A."/>
            <person name="MacDonald P.J.P."/>
            <person name="Mehta T."/>
            <person name="Montmayeur A."/>
            <person name="Murphy C."/>
            <person name="Neiman D."/>
            <person name="Pearson M."/>
            <person name="Priest M."/>
            <person name="Roberts A."/>
            <person name="Saif S."/>
            <person name="Shea T."/>
            <person name="Shenoy N."/>
            <person name="Sisk P."/>
            <person name="Stolte C."/>
            <person name="Sykes S."/>
            <person name="Yandava C."/>
            <person name="Wortman J."/>
            <person name="Nusbaum C."/>
            <person name="Birren B."/>
        </authorList>
    </citation>
    <scope>NUCLEOTIDE SEQUENCE</scope>
    <source>
        <strain evidence="10">ATCC 64411</strain>
    </source>
</reference>
<keyword evidence="6" id="KW-0676">Redox-active center</keyword>
<evidence type="ECO:0000256" key="7">
    <source>
        <dbReference type="SAM" id="MobiDB-lite"/>
    </source>
</evidence>